<keyword evidence="1 3" id="KW-0853">WD repeat</keyword>
<feature type="compositionally biased region" description="Basic residues" evidence="4">
    <location>
        <begin position="597"/>
        <end position="607"/>
    </location>
</feature>
<dbReference type="Pfam" id="PF00400">
    <property type="entry name" value="WD40"/>
    <property type="match status" value="3"/>
</dbReference>
<reference evidence="5" key="1">
    <citation type="submission" date="2015-11" db="EMBL/GenBank/DDBJ databases">
        <title>De novo transcriptome assembly of four potential Pierce s Disease insect vectors from Arizona vineyards.</title>
        <authorList>
            <person name="Tassone E.E."/>
        </authorList>
    </citation>
    <scope>NUCLEOTIDE SEQUENCE</scope>
</reference>
<dbReference type="InterPro" id="IPR001680">
    <property type="entry name" value="WD40_rpt"/>
</dbReference>
<dbReference type="GO" id="GO:0045717">
    <property type="term" value="P:negative regulation of fatty acid biosynthetic process"/>
    <property type="evidence" value="ECO:0007669"/>
    <property type="project" value="TreeGrafter"/>
</dbReference>
<name>A0A1B6L8U1_9HEMI</name>
<dbReference type="SMART" id="SM00320">
    <property type="entry name" value="WD40"/>
    <property type="match status" value="6"/>
</dbReference>
<dbReference type="PROSITE" id="PS50294">
    <property type="entry name" value="WD_REPEATS_REGION"/>
    <property type="match status" value="2"/>
</dbReference>
<feature type="region of interest" description="Disordered" evidence="4">
    <location>
        <begin position="421"/>
        <end position="467"/>
    </location>
</feature>
<dbReference type="PANTHER" id="PTHR15574:SF43">
    <property type="entry name" value="DDB1- AND CUL4-ASSOCIATED FACTOR 5"/>
    <property type="match status" value="1"/>
</dbReference>
<feature type="repeat" description="WD" evidence="3">
    <location>
        <begin position="47"/>
        <end position="81"/>
    </location>
</feature>
<feature type="compositionally biased region" description="Polar residues" evidence="4">
    <location>
        <begin position="567"/>
        <end position="582"/>
    </location>
</feature>
<accession>A0A1B6L8U1</accession>
<dbReference type="PROSITE" id="PS50082">
    <property type="entry name" value="WD_REPEATS_2"/>
    <property type="match status" value="2"/>
</dbReference>
<organism evidence="5">
    <name type="scientific">Graphocephala atropunctata</name>
    <dbReference type="NCBI Taxonomy" id="36148"/>
    <lineage>
        <taxon>Eukaryota</taxon>
        <taxon>Metazoa</taxon>
        <taxon>Ecdysozoa</taxon>
        <taxon>Arthropoda</taxon>
        <taxon>Hexapoda</taxon>
        <taxon>Insecta</taxon>
        <taxon>Pterygota</taxon>
        <taxon>Neoptera</taxon>
        <taxon>Paraneoptera</taxon>
        <taxon>Hemiptera</taxon>
        <taxon>Auchenorrhyncha</taxon>
        <taxon>Membracoidea</taxon>
        <taxon>Cicadellidae</taxon>
        <taxon>Cicadellinae</taxon>
        <taxon>Cicadellini</taxon>
        <taxon>Graphocephala</taxon>
    </lineage>
</organism>
<dbReference type="InterPro" id="IPR019775">
    <property type="entry name" value="WD40_repeat_CS"/>
</dbReference>
<dbReference type="GO" id="GO:0005737">
    <property type="term" value="C:cytoplasm"/>
    <property type="evidence" value="ECO:0007669"/>
    <property type="project" value="TreeGrafter"/>
</dbReference>
<proteinExistence type="predicted"/>
<evidence type="ECO:0000313" key="5">
    <source>
        <dbReference type="EMBL" id="JAT20055.1"/>
    </source>
</evidence>
<dbReference type="InterPro" id="IPR045151">
    <property type="entry name" value="DCAF8"/>
</dbReference>
<dbReference type="SUPFAM" id="SSF50978">
    <property type="entry name" value="WD40 repeat-like"/>
    <property type="match status" value="1"/>
</dbReference>
<feature type="compositionally biased region" description="Low complexity" evidence="4">
    <location>
        <begin position="524"/>
        <end position="538"/>
    </location>
</feature>
<evidence type="ECO:0000256" key="3">
    <source>
        <dbReference type="PROSITE-ProRule" id="PRU00221"/>
    </source>
</evidence>
<feature type="compositionally biased region" description="Polar residues" evidence="4">
    <location>
        <begin position="423"/>
        <end position="433"/>
    </location>
</feature>
<evidence type="ECO:0000256" key="4">
    <source>
        <dbReference type="SAM" id="MobiDB-lite"/>
    </source>
</evidence>
<dbReference type="PANTHER" id="PTHR15574">
    <property type="entry name" value="WD REPEAT DOMAIN-CONTAINING FAMILY"/>
    <property type="match status" value="1"/>
</dbReference>
<feature type="compositionally biased region" description="Basic residues" evidence="4">
    <location>
        <begin position="510"/>
        <end position="523"/>
    </location>
</feature>
<dbReference type="AlphaFoldDB" id="A0A1B6L8U1"/>
<dbReference type="InterPro" id="IPR036322">
    <property type="entry name" value="WD40_repeat_dom_sf"/>
</dbReference>
<evidence type="ECO:0000256" key="1">
    <source>
        <dbReference type="ARBA" id="ARBA00022574"/>
    </source>
</evidence>
<feature type="region of interest" description="Disordered" evidence="4">
    <location>
        <begin position="488"/>
        <end position="615"/>
    </location>
</feature>
<evidence type="ECO:0000256" key="2">
    <source>
        <dbReference type="ARBA" id="ARBA00022737"/>
    </source>
</evidence>
<feature type="repeat" description="WD" evidence="3">
    <location>
        <begin position="319"/>
        <end position="351"/>
    </location>
</feature>
<keyword evidence="2" id="KW-0677">Repeat</keyword>
<feature type="compositionally biased region" description="Basic and acidic residues" evidence="4">
    <location>
        <begin position="452"/>
        <end position="465"/>
    </location>
</feature>
<protein>
    <submittedName>
        <fullName evidence="5">Uncharacterized protein</fullName>
    </submittedName>
</protein>
<dbReference type="Gene3D" id="2.130.10.10">
    <property type="entry name" value="YVTN repeat-like/Quinoprotein amine dehydrogenase"/>
    <property type="match status" value="3"/>
</dbReference>
<gene>
    <name evidence="5" type="ORF">g.10560</name>
</gene>
<dbReference type="PROSITE" id="PS00678">
    <property type="entry name" value="WD_REPEATS_1"/>
    <property type="match status" value="1"/>
</dbReference>
<dbReference type="GO" id="GO:0080008">
    <property type="term" value="C:Cul4-RING E3 ubiquitin ligase complex"/>
    <property type="evidence" value="ECO:0007669"/>
    <property type="project" value="TreeGrafter"/>
</dbReference>
<dbReference type="EMBL" id="GEBQ01019922">
    <property type="protein sequence ID" value="JAT20055.1"/>
    <property type="molecule type" value="Transcribed_RNA"/>
</dbReference>
<dbReference type="InterPro" id="IPR015943">
    <property type="entry name" value="WD40/YVTN_repeat-like_dom_sf"/>
</dbReference>
<sequence>MYKPRSISAFNTVGYLNSREYSDSSYTSKQILSSRLNTAKSLYSKNLLGHFGCVNAIEFSNSGELLASGGDDRRVLLWNVEEALDGVSQPTPMRAQHISNIFCLGYDSKNTKIFSAGNDDQVIIHDTITGDPIDFFLHEQPVYSLSVDPFNDSVFASACEDGRILIYDIREPTTSDPFALAICSNAFHGVMFNPCESQLIATANAKDGASLWDVRKPKKVLVQFGTEESCMSVRWDGRGNRLLALRRRMPPVLYSVDSPFHLAQFDHSSYYNSCTMKSCSFAGENDQFVLSGSDDFNLYMWKVPESRSETWVPSAHMILNGHRSIVNQVRFNSTNHLIASSGVEKMIKVWSPFHLPKSNEEQQETDKPNQRRVFSHEEYITLVLSTGQFITHDYSHQSTKEDPRMMAFFDSLVQREIEGWTSGADSHSRSPSPLATDHVICDDSSSCSGSENGEKNHQDKEDKSKLNTVKNRIVKLIARKRAQLVRLAQESHAKENNSSDSSDSGTAVSSHRKHACKRKRRKSCSVSSESDNKSSAKSAPSTSNEKRKKLSDWEDDNSSDVTDRDISSTTTPKDPSVSSETPDSGIALRDKPTSSKFKSRPHRNYRRHLPDSDSD</sequence>